<accession>A0A2B7XQE2</accession>
<keyword evidence="2" id="KW-1133">Transmembrane helix</keyword>
<dbReference type="Proteomes" id="UP000223968">
    <property type="component" value="Unassembled WGS sequence"/>
</dbReference>
<evidence type="ECO:0008006" key="6">
    <source>
        <dbReference type="Google" id="ProtNLM"/>
    </source>
</evidence>
<name>A0A2B7XQE2_9EURO</name>
<proteinExistence type="predicted"/>
<dbReference type="STRING" id="1447875.A0A2B7XQE2"/>
<dbReference type="SUPFAM" id="SSF50965">
    <property type="entry name" value="Galactose oxidase, central domain"/>
    <property type="match status" value="1"/>
</dbReference>
<feature type="region of interest" description="Disordered" evidence="1">
    <location>
        <begin position="451"/>
        <end position="474"/>
    </location>
</feature>
<feature type="chain" id="PRO_5012337921" description="Kelch repeat protein" evidence="3">
    <location>
        <begin position="21"/>
        <end position="521"/>
    </location>
</feature>
<comment type="caution">
    <text evidence="4">The sequence shown here is derived from an EMBL/GenBank/DDBJ whole genome shotgun (WGS) entry which is preliminary data.</text>
</comment>
<gene>
    <name evidence="4" type="ORF">AJ79_04907</name>
</gene>
<dbReference type="InterPro" id="IPR015915">
    <property type="entry name" value="Kelch-typ_b-propeller"/>
</dbReference>
<keyword evidence="3" id="KW-0732">Signal</keyword>
<dbReference type="InterPro" id="IPR011043">
    <property type="entry name" value="Gal_Oxase/kelch_b-propeller"/>
</dbReference>
<feature type="transmembrane region" description="Helical" evidence="2">
    <location>
        <begin position="423"/>
        <end position="447"/>
    </location>
</feature>
<protein>
    <recommendedName>
        <fullName evidence="6">Kelch repeat protein</fullName>
    </recommendedName>
</protein>
<feature type="compositionally biased region" description="Low complexity" evidence="1">
    <location>
        <begin position="387"/>
        <end position="412"/>
    </location>
</feature>
<evidence type="ECO:0000256" key="3">
    <source>
        <dbReference type="SAM" id="SignalP"/>
    </source>
</evidence>
<organism evidence="4 5">
    <name type="scientific">Helicocarpus griseus UAMH5409</name>
    <dbReference type="NCBI Taxonomy" id="1447875"/>
    <lineage>
        <taxon>Eukaryota</taxon>
        <taxon>Fungi</taxon>
        <taxon>Dikarya</taxon>
        <taxon>Ascomycota</taxon>
        <taxon>Pezizomycotina</taxon>
        <taxon>Eurotiomycetes</taxon>
        <taxon>Eurotiomycetidae</taxon>
        <taxon>Onygenales</taxon>
        <taxon>Ajellomycetaceae</taxon>
        <taxon>Helicocarpus</taxon>
    </lineage>
</organism>
<evidence type="ECO:0000256" key="2">
    <source>
        <dbReference type="SAM" id="Phobius"/>
    </source>
</evidence>
<evidence type="ECO:0000256" key="1">
    <source>
        <dbReference type="SAM" id="MobiDB-lite"/>
    </source>
</evidence>
<feature type="region of interest" description="Disordered" evidence="1">
    <location>
        <begin position="375"/>
        <end position="413"/>
    </location>
</feature>
<keyword evidence="2" id="KW-0472">Membrane</keyword>
<keyword evidence="2" id="KW-0812">Transmembrane</keyword>
<dbReference type="AlphaFoldDB" id="A0A2B7XQE2"/>
<evidence type="ECO:0000313" key="5">
    <source>
        <dbReference type="Proteomes" id="UP000223968"/>
    </source>
</evidence>
<dbReference type="EMBL" id="PDNB01000073">
    <property type="protein sequence ID" value="PGH11406.1"/>
    <property type="molecule type" value="Genomic_DNA"/>
</dbReference>
<evidence type="ECO:0000313" key="4">
    <source>
        <dbReference type="EMBL" id="PGH11406.1"/>
    </source>
</evidence>
<dbReference type="Gene3D" id="2.120.10.80">
    <property type="entry name" value="Kelch-type beta propeller"/>
    <property type="match status" value="1"/>
</dbReference>
<dbReference type="OrthoDB" id="10251809at2759"/>
<sequence length="521" mass="57003">MNGLAQLLLAFASITHLVVSLTDIPKREVLTDLSKGFCRSYKFSANIAKGILYLTGLDGGLIPGDSYNLNNYIVELDLTRPFSVEDGSEYKMSLIDGKVPILKDQALWSDKQNTTLFAYGGRGPVRLSGGAHVNVSSIQSAFWIGGYQDSDTTPDIKDKTKIYTDDMIQFNTTSGALTQIESPITPVEQGALVHLPIGELGILIYFGGEVPSTRNGIGATLTPNSWDYVFIYDIAGKKWSKQATTGPISPRTQFCATVQQDPSTKSYQIYVLGGADLLSHKVISDVSYLSIPSFKWYKAKRLEEARLTLTCVAHGRHIIGVGGREAWQDDQRAGCYKMPAFLYDAQLEELRTTFDPNLSPYSVPTAVARDIQKSPYPPSWSDPSLASLFNPTNNNTSLSPTPSSSTEASSANKGGHVHIPNGFIVLGALGGAATLAALIFAVWFSILRQRGRRGRQKEQEQTDEATGWAKPELPSDCLAAAQRRQNDASGHELDGRVWHPTKYELDVKAQRASRLVVHELP</sequence>
<reference evidence="4 5" key="1">
    <citation type="submission" date="2017-10" db="EMBL/GenBank/DDBJ databases">
        <title>Comparative genomics in systemic dimorphic fungi from Ajellomycetaceae.</title>
        <authorList>
            <person name="Munoz J.F."/>
            <person name="Mcewen J.G."/>
            <person name="Clay O.K."/>
            <person name="Cuomo C.A."/>
        </authorList>
    </citation>
    <scope>NUCLEOTIDE SEQUENCE [LARGE SCALE GENOMIC DNA]</scope>
    <source>
        <strain evidence="4 5">UAMH5409</strain>
    </source>
</reference>
<keyword evidence="5" id="KW-1185">Reference proteome</keyword>
<feature type="signal peptide" evidence="3">
    <location>
        <begin position="1"/>
        <end position="20"/>
    </location>
</feature>